<dbReference type="Proteomes" id="UP001230268">
    <property type="component" value="Unassembled WGS sequence"/>
</dbReference>
<protein>
    <recommendedName>
        <fullName evidence="2">RSE1/DDB1/CPSF1 C-terminal domain-containing protein</fullName>
    </recommendedName>
</protein>
<dbReference type="InterPro" id="IPR050358">
    <property type="entry name" value="RSE1/DDB1/CFT1"/>
</dbReference>
<reference evidence="3" key="1">
    <citation type="submission" date="2023-08" db="EMBL/GenBank/DDBJ databases">
        <title>Draft sequence of the Babesia gibsoni genome.</title>
        <authorList>
            <person name="Yamagishi J.Y."/>
            <person name="Xuan X.X."/>
        </authorList>
    </citation>
    <scope>NUCLEOTIDE SEQUENCE</scope>
    <source>
        <strain evidence="3">Azabu</strain>
    </source>
</reference>
<proteinExistence type="predicted"/>
<feature type="compositionally biased region" description="Polar residues" evidence="1">
    <location>
        <begin position="976"/>
        <end position="999"/>
    </location>
</feature>
<dbReference type="InterPro" id="IPR015943">
    <property type="entry name" value="WD40/YVTN_repeat-like_dom_sf"/>
</dbReference>
<keyword evidence="4" id="KW-1185">Reference proteome</keyword>
<gene>
    <name evidence="3" type="ORF">BgAZ_402700</name>
</gene>
<evidence type="ECO:0000313" key="3">
    <source>
        <dbReference type="EMBL" id="KAK1442240.1"/>
    </source>
</evidence>
<dbReference type="InterPro" id="IPR004871">
    <property type="entry name" value="RSE1/DDB1/CPSF1_C"/>
</dbReference>
<comment type="caution">
    <text evidence="3">The sequence shown here is derived from an EMBL/GenBank/DDBJ whole genome shotgun (WGS) entry which is preliminary data.</text>
</comment>
<feature type="region of interest" description="Disordered" evidence="1">
    <location>
        <begin position="956"/>
        <end position="1004"/>
    </location>
</feature>
<organism evidence="3 4">
    <name type="scientific">Babesia gibsoni</name>
    <dbReference type="NCBI Taxonomy" id="33632"/>
    <lineage>
        <taxon>Eukaryota</taxon>
        <taxon>Sar</taxon>
        <taxon>Alveolata</taxon>
        <taxon>Apicomplexa</taxon>
        <taxon>Aconoidasida</taxon>
        <taxon>Piroplasmida</taxon>
        <taxon>Babesiidae</taxon>
        <taxon>Babesia</taxon>
    </lineage>
</organism>
<name>A0AAD8LRH1_BABGI</name>
<feature type="region of interest" description="Disordered" evidence="1">
    <location>
        <begin position="117"/>
        <end position="145"/>
    </location>
</feature>
<dbReference type="PANTHER" id="PTHR10644">
    <property type="entry name" value="DNA REPAIR/RNA PROCESSING CPSF FAMILY"/>
    <property type="match status" value="1"/>
</dbReference>
<feature type="domain" description="RSE1/DDB1/CPSF1 C-terminal" evidence="2">
    <location>
        <begin position="1655"/>
        <end position="1832"/>
    </location>
</feature>
<dbReference type="EMBL" id="JAVEPI010000004">
    <property type="protein sequence ID" value="KAK1442240.1"/>
    <property type="molecule type" value="Genomic_DNA"/>
</dbReference>
<evidence type="ECO:0000256" key="1">
    <source>
        <dbReference type="SAM" id="MobiDB-lite"/>
    </source>
</evidence>
<sequence>MDGSTGLAYQTICDATSADSILYGSFRYPLSQDVVVIKGQTLSLYTFLLPAGRQGPVTDTPGAACVNGKDNDDGGRRIRNDAAGGHIRFISQIKLFGHPIGAHALADCIFYSYERTSSSKSHNKPDGDPTSAGETGDLQRGVDDPDSILHEEDQELSSEDVLASSAILLAFDDGRLCLIAFDGEQNRFVTLSMHVLDRRSEAVDEAQYLALPLRDKLRLTTVTDTYVSVCNCQGWYLLSRKRDERQRRVTVYARRFIIAYCYDERVVTLLSLSSEFSRPFAVKKHTYQPFSEYIDCTSRQLDGDHHSIVMVPWLRVESVYDMNVDSKLGFCDGRYFLRGMSFCFENNLAVLGMLIVTKPEAVGTHQCCGVESTIGGMSFVSVSINPHIRCCTTIQRVDALPLDTEVIMGVQPSVFGTAGFIFRSLDYVMWTTLMDPTLYKQLVSAAGVIGATIDDERIRDDDLHLLDARCLNLDLRDYDLDFVGELFLLLPLSKGDVYIGRPVTNSIGVLSDILWLRTGGLDCDVSTWRVLRHGSQIELFAAGSGFDIAHLLINIPEEFLGFNECQGECVMSRSYDTAFSASPNDVTSISRDIYERLTRDVKPGCISIEILVVNNGVMHNPKNVTLPEMWQIGCKQPCDTGNSEDIPLSEHVIPRFKPQRRPYITNDRQIGVVGVDYVWPKQQSIVALRSDSSIAIIMEKVPLQQVISVPLQSNSTLIPLLNNNCGLDGTAGKSKCLRGSKFLITWGSHTAAISLDESILEIQADVTMDRRMNSKDATGPADLSIITDEYTLVYASVGEHKYIAQVTRTRIYFIDAGKCMRVGSRNLTDFDIVSGSTLKAAEIQDNHVICHYTSGNMTLLKILFRGTVPELVPTHRIVGGCVILMTLYKPIRINHVFCNTSLLILTASGSLFCYELDSFERLFAFSGIHNVYPQLFNEESEHLDIIYMEKQGDIRKDNTNKRQSSTIVSERKKRSTSPLTKSRVSYSTKRNSHTQSSPCIGNDRLDDNDVFRSSNGENGVNGGAALNAASDNHCISGLHNQCGHLRSAVSRWLGPQHLETLEHILSIQLLDIAPTDEGPTFVMFITGRPLIIYRSYFVDCKDIVFQMHHHRYVVPLPSAAALVEEMDGVRELVAIKILHDRAAKVNNVNRPHVSIEEYHELDKRDVNYASLSYPHLMHDEVQYCLFDVECNRVTSSGRPLTKSQIEERPALKRAVEALERRWKNFTAPCLKLTSTNNRLTMHEYDIDNVIDIDSVFGTREAQISSVFSVVTYSKHLARYLLLLTHPGNLVLCIPGILDQKTAINGKVTLKEIVGGSDEPDLFPSRNENDILWNPLYCHLKNDSRQYIKADMFCRSMGKHAEDLSFNGSFISQMYSLGKFRAHLLAVSDRNYYLSNNVIRANRNATIATLPFPNEIHEVYCGRLVAIVVKYDVNARNEFVEVLNGRIDLQLRQLQFESLPTGKKPIDIIEPNKQICTLIETLDDIPMDGGQSQAVWREMVLVLHMANLHYWLGEYEVEPMESVLSMTFGIIGNREYLLLGTCTNLGENVESKGEVIVIDLQPLYQRQPNMEKGVACLPRVSSLTRAPTCATLVQHCKRIFPGAVSFISSLNSDFDVLFRRNNDHQIGDESRGPKSMAGASDDTHRWTMSHFSPNFGIFVHSVGSRLFVHEVSGKQFVRGAFAEVPLCVSSACVFDKYVVAGDINMGLHFFMYRHDAMNDSRTLCKIGSTVRKVDLSIVACAPLTNDNCIGLIASDYFANLILFKNMNDDHERETLVVDAAVRLPTRVTHFVRREKDFRGNKPSGVLGFNADGSSIYAYMPESEAYTFLRTLQGVTETLVAAPLGVPRAAFSSPLFTSQMLQTQPLWPNDEATVSLDVLSSLPFQTAELLDTVTSKMSGESVLSSYQVLNTLSSFLV</sequence>
<evidence type="ECO:0000259" key="2">
    <source>
        <dbReference type="Pfam" id="PF03178"/>
    </source>
</evidence>
<dbReference type="Pfam" id="PF03178">
    <property type="entry name" value="CPSF_A"/>
    <property type="match status" value="1"/>
</dbReference>
<evidence type="ECO:0000313" key="4">
    <source>
        <dbReference type="Proteomes" id="UP001230268"/>
    </source>
</evidence>
<accession>A0AAD8LRH1</accession>
<dbReference type="GO" id="GO:0003676">
    <property type="term" value="F:nucleic acid binding"/>
    <property type="evidence" value="ECO:0007669"/>
    <property type="project" value="InterPro"/>
</dbReference>
<dbReference type="Gene3D" id="2.130.10.10">
    <property type="entry name" value="YVTN repeat-like/Quinoprotein amine dehydrogenase"/>
    <property type="match status" value="1"/>
</dbReference>
<dbReference type="GO" id="GO:0005634">
    <property type="term" value="C:nucleus"/>
    <property type="evidence" value="ECO:0007669"/>
    <property type="project" value="InterPro"/>
</dbReference>